<proteinExistence type="predicted"/>
<evidence type="ECO:0000256" key="1">
    <source>
        <dbReference type="ARBA" id="ARBA00022729"/>
    </source>
</evidence>
<dbReference type="Proteomes" id="UP001200022">
    <property type="component" value="Unassembled WGS sequence"/>
</dbReference>
<sequence>MKKIPLTKSLAFFVAFIGLIHFNFGQEIASFSSLQNIGCSGTVSSDANITTTGICRSSGINLNAGGTYNSRDWTTAGVIDANDYLEWTLTPNSGYQISLSTMNITYDRSGQGPTMVDIQVDTGSGFTSIFTDAAVSAGSENNNGIDLSSIINVSGTITFRLYAFNAGSAAGTFDIEQNTAVNKGIVINGVVTALPGCVGLTSTWNGAAWLPAAPTTSDAAVINGNYNTGANGNFSACSLTVNAGFTLNVNDGTFIYIENDAVVDGNLIVQTAGNFVQNDDLGTFTVNAGGLARVNKTTAPKAQWYHYTYWSSPVVGETIADAFPFTDGDRRFYFIAANYLDTGGNDIDDNGDDWAIATGSAVMQPGVGYAATAGRFHFPGATDIASFEGPFNTGDVSTGISYNAANIAGSWNFIGNPYPGAIDFDTFYAANSGVVNGAAYFWSQATPPDTSNPGHQQENFSQNDYATYTVGSGGIAGASGVTPTQYVPSGQGFFITSVANGNVTFTNAMRMADGTSNSQFFKNAITKGKTTSNANRLWVNLTSDNGVFNQILVAYVNGATNDEDDSSYDAKRLLNADFPAALYSIIESSNKKFAIQGKNPNSLNEDEIVKLGFATNITVPTLYKLSIAQMHGDFLNNNPVYLKDNLLNTTHDLSASDYSFTSEVGEFNDRFEIGYSAAALSTDEFTVNSNSLRIIELDNNRVQFSTSDNLSIQNVFIYDLLGRQLYDFKGRNSTEVYTLSNLSSTIYIAKVALSNGSVITKKAVKK</sequence>
<comment type="caution">
    <text evidence="2">The sequence shown here is derived from an EMBL/GenBank/DDBJ whole genome shotgun (WGS) entry which is preliminary data.</text>
</comment>
<gene>
    <name evidence="2" type="ORF">L3X39_03680</name>
</gene>
<dbReference type="InterPro" id="IPR026444">
    <property type="entry name" value="Secre_tail"/>
</dbReference>
<keyword evidence="1" id="KW-0732">Signal</keyword>
<accession>A0ABS9IGI8</accession>
<dbReference type="EMBL" id="JAKKDV010000001">
    <property type="protein sequence ID" value="MCF7559725.1"/>
    <property type="molecule type" value="Genomic_DNA"/>
</dbReference>
<keyword evidence="3" id="KW-1185">Reference proteome</keyword>
<reference evidence="2 3" key="1">
    <citation type="submission" date="2022-01" db="EMBL/GenBank/DDBJ databases">
        <title>Draft genome sequence of Sabulilitoribacter multivorans KCTC 32326.</title>
        <authorList>
            <person name="Oh J.-S."/>
        </authorList>
    </citation>
    <scope>NUCLEOTIDE SEQUENCE [LARGE SCALE GENOMIC DNA]</scope>
    <source>
        <strain evidence="2 3">M-M16</strain>
    </source>
</reference>
<name>A0ABS9IGI8_9FLAO</name>
<protein>
    <submittedName>
        <fullName evidence="2">T9SS type A sorting domain-containing protein</fullName>
    </submittedName>
</protein>
<dbReference type="RefSeq" id="WP_237230391.1">
    <property type="nucleotide sequence ID" value="NZ_JAKKDV010000001.1"/>
</dbReference>
<evidence type="ECO:0000313" key="3">
    <source>
        <dbReference type="Proteomes" id="UP001200022"/>
    </source>
</evidence>
<dbReference type="NCBIfam" id="TIGR04183">
    <property type="entry name" value="Por_Secre_tail"/>
    <property type="match status" value="1"/>
</dbReference>
<evidence type="ECO:0000313" key="2">
    <source>
        <dbReference type="EMBL" id="MCF7559725.1"/>
    </source>
</evidence>
<organism evidence="2 3">
    <name type="scientific">Flaviramulus multivorans</name>
    <dbReference type="NCBI Taxonomy" id="1304750"/>
    <lineage>
        <taxon>Bacteria</taxon>
        <taxon>Pseudomonadati</taxon>
        <taxon>Bacteroidota</taxon>
        <taxon>Flavobacteriia</taxon>
        <taxon>Flavobacteriales</taxon>
        <taxon>Flavobacteriaceae</taxon>
        <taxon>Flaviramulus</taxon>
    </lineage>
</organism>